<name>A0AA43QNP7_9LECA</name>
<feature type="domain" description="U3 small nucleolar RNA-associated protein 20 N-terminal" evidence="2">
    <location>
        <begin position="674"/>
        <end position="1283"/>
    </location>
</feature>
<dbReference type="Gene3D" id="1.25.10.10">
    <property type="entry name" value="Leucine-rich Repeat Variant"/>
    <property type="match status" value="2"/>
</dbReference>
<dbReference type="InterPro" id="IPR052575">
    <property type="entry name" value="SSU_processome_comp_20"/>
</dbReference>
<evidence type="ECO:0000313" key="4">
    <source>
        <dbReference type="EMBL" id="MDI1489822.1"/>
    </source>
</evidence>
<dbReference type="Pfam" id="PF07539">
    <property type="entry name" value="UTP20_N"/>
    <property type="match status" value="1"/>
</dbReference>
<evidence type="ECO:0000256" key="1">
    <source>
        <dbReference type="SAM" id="MobiDB-lite"/>
    </source>
</evidence>
<feature type="region of interest" description="Disordered" evidence="1">
    <location>
        <begin position="549"/>
        <end position="570"/>
    </location>
</feature>
<dbReference type="InterPro" id="IPR046523">
    <property type="entry name" value="UTP20_dom"/>
</dbReference>
<evidence type="ECO:0000313" key="5">
    <source>
        <dbReference type="Proteomes" id="UP001161017"/>
    </source>
</evidence>
<proteinExistence type="predicted"/>
<dbReference type="PANTHER" id="PTHR17695:SF11">
    <property type="entry name" value="SMALL SUBUNIT PROCESSOME COMPONENT 20 HOMOLOG"/>
    <property type="match status" value="1"/>
</dbReference>
<dbReference type="SUPFAM" id="SSF48371">
    <property type="entry name" value="ARM repeat"/>
    <property type="match status" value="2"/>
</dbReference>
<dbReference type="GO" id="GO:0030686">
    <property type="term" value="C:90S preribosome"/>
    <property type="evidence" value="ECO:0007669"/>
    <property type="project" value="TreeGrafter"/>
</dbReference>
<dbReference type="GO" id="GO:0032040">
    <property type="term" value="C:small-subunit processome"/>
    <property type="evidence" value="ECO:0007669"/>
    <property type="project" value="TreeGrafter"/>
</dbReference>
<dbReference type="InterPro" id="IPR011430">
    <property type="entry name" value="UTP20_N"/>
</dbReference>
<reference evidence="4" key="1">
    <citation type="journal article" date="2023" name="Genome Biol. Evol.">
        <title>First Whole Genome Sequence and Flow Cytometry Genome Size Data for the Lichen-Forming Fungus Ramalina farinacea (Ascomycota).</title>
        <authorList>
            <person name="Llewellyn T."/>
            <person name="Mian S."/>
            <person name="Hill R."/>
            <person name="Leitch I.J."/>
            <person name="Gaya E."/>
        </authorList>
    </citation>
    <scope>NUCLEOTIDE SEQUENCE</scope>
    <source>
        <strain evidence="4">LIQ254RAFAR</strain>
    </source>
</reference>
<gene>
    <name evidence="4" type="primary">UTP20</name>
    <name evidence="4" type="ORF">OHK93_001020</name>
</gene>
<sequence>MAPLLGYESHKLYTIRFAAEAMSFLVRKAAACHKKNSVPLDMVLEAALASAGQSSEAAEAEGTARFLQCGATSLIAKAINGSNKRLHSAGPLIYERIMEFATVRTEDIGARAMVEHVTISMIHHTDAAGLEPIIKFMLRQIDNMDSFTDANIIAFTGRLLYILITVRKGSRIRDWQGVFDRSIILLKASEQLDRSERINIHKMVAVVLQSAPGEIVAQGSRDAMDVIASRSNEMFFLPFCQFFNEMGRQRFQEYVLPYFKQFLTTNWRDYRLELLTTARHFIDADSGRKFLMPSDWQKMAVERFSNLQECCDSLEEFSLFLDGTEFFELTCRNQTTLLQALRDHIKETMNYPSSTPLRSLMMGRGLHTYARSSPSLQDFFEDLWPSICLQANQYGSFMPYLEAVRALIQREGFSSTSPQSILTAKLIENLRTASHQHRLLSLQILRGLCVDEDLVSGLLDTALTIEISPLNLQTSRFISMQTRNLVANYDIGQLDENIRDALPSFCFGMLTYRLSQSCEDAIAALQTIAQREVGFRTVSDVAFQWVSLGSSEQEPEQPEKAGSTGPSPPLMAEFECSNLRGLESCAEERYSISILVRDDLQKPPPLDDDMGTLQVSGARTLALRVLSSIPDIAERRSRYLVPFLLSWAGQEGAFGEDEACETSETPSGTVEPHQWGLKDRKALLNVFGHFTNPRALYKSEEVLEALTALLCNGDVQIQRASLKAIFAWKMKELQPFEDQLFNLLDDSRFKDEIARLVEVVEQESHEDIVRNALFKRIFLRVLYGRTISRTGGSASKSIHTSKRKTVMNLILRLTDDYIREFVAIALGNLWGLDLFKGSVLIEAKVAHEYVTLRKQLGTLNMMKNMFESFGHRLHEFSVPLIEAVIYCLLRAKRRSPLQGGDEIGAGDHQNETSLLKATRGLGMQCLNLVAQKFPPHQLTNYLSTIYSAILAPSLERLSVETAQAVSGTLRLFATWASSPESVHFITDHDARTLHCITSCIVEPSCKDEVILFILDEILFKMVESLSKSLPDHNTSARVEHHDHCRRIIQDNIDFVYDSLASLFEGRTSKDITASSIRLLCALAHLTNDTRKAQALLEVSRVLLEETSHKVGHKSKAELVQIVERFLPKAWDSMSKVQIRRLFNTISGMFGFFRDQKSREIVVRVMHRFATRDQDLEEVAALCEDLNAVAEHKLDEPNFDRRLAAFNTINETTFSSMSAKQWRPLFFNMLFFIKDEEELAVRSNASYALRRFVEAGSTDENMRDSEFLDLTKSVLLPALRKGTSAPSELVRVEYLKILADLVRNRPSWQEINDLRPLLMDDDDEASFFSNILHIQQHRRLRAIRRLAIEARKGSLQSANVAHLLLPLLELFVFDTEGHEATHNLRAEAVLAIGDLTLSLDWPQFRSLFRRYSKLLGPESEFEKSVIKLLSLAVDSLKKASHAIELSYVHGAESAEELAEGANLTLHSRSRLAKSMPKGTTISTEISNSLLPALVNYLHDKEEATVSRRVLVAMPTVKLLQMLSDDQFRERLPPILTDLCNILRSRAQESRDLTRNTLGEFAILIGPAYFEFILKELRSSLTRGYQLHVLSFTVHSILVTTASIYERGSLDYCLPQIVDIVIDDIFGTTGQEKDAEEYVSKMREVKSNKSFDSMELLAQKATVTELKHLVNPVFSLLEQGFDTRRLRKIDEVLRRIAAGLTRNEANSDRQMLVFCHETIRGLYRTAANSTPNLPAEKIIQGKILLSEDFAKNLGGPSKNSLSKDKLLCFSLDVTRMVLKKHDDLQTPSNLHGFMPIIGDCIVGMNEEVQTSALRLLHTIIRVPLRSIDEKAMFFVAECVKILRSATDTDTQVTQSALKLVAAILRERPNVEIRDNDLAYLLKRILPDLDEPEKQTVAFGVFKSVMGRKLMLPEVYQAMDRVAIIMVTNQNKNARNLARGAYFQFIMDYPQTKDRFSKQVAFLIGNLEFPHHEGRQSVMEVIHLLLTKSRNDLAQKSFDEFFVPLVMVVVNDESSQCREMAATLLKSLFEISDAEQKQAMIDIMRGWLKQGNEPLIRRAAFQAYALYMETNATNATAQRENSFLLSQLAHTLQTGGQDPANADWELLYVALQNMEKLCDILPESTFDSGLGDLWANVIQMLRFPHSWVKFSAARLLGRFLADFFRSSGPDEPMKLPLEGSGGLTLSHEIVIGISRASLRAFNVPGIGEDLANQCVRNLARLTKLMASTDMRWSLRELSANTIAKYDDVVQEESDDEDAQFKATDNSALLHVVYEACRILRRPPITTRAESLVPLKSMLQLLAVVIHQTPVHVFLPLISAILLPLQNVTDPDISTPFSTDPAFREGFQFMISNAKELMSDTQEKVGTTEYVSALHKIRQKVKARREERRTKRVIERVADPEIAGRKKQKKLARKIESRKVRGADEKARRHYM</sequence>
<keyword evidence="5" id="KW-1185">Reference proteome</keyword>
<comment type="caution">
    <text evidence="4">The sequence shown here is derived from an EMBL/GenBank/DDBJ whole genome shotgun (WGS) entry which is preliminary data.</text>
</comment>
<feature type="compositionally biased region" description="Basic and acidic residues" evidence="1">
    <location>
        <begin position="2409"/>
        <end position="2428"/>
    </location>
</feature>
<dbReference type="Pfam" id="PF20416">
    <property type="entry name" value="UTP20"/>
    <property type="match status" value="1"/>
</dbReference>
<protein>
    <submittedName>
        <fullName evidence="4">U3 snoRNP protein</fullName>
    </submittedName>
</protein>
<feature type="domain" description="U3 small nucleolar RNA-associated protein 20" evidence="3">
    <location>
        <begin position="1499"/>
        <end position="1717"/>
    </location>
</feature>
<dbReference type="InterPro" id="IPR016024">
    <property type="entry name" value="ARM-type_fold"/>
</dbReference>
<dbReference type="InterPro" id="IPR011989">
    <property type="entry name" value="ARM-like"/>
</dbReference>
<dbReference type="Proteomes" id="UP001161017">
    <property type="component" value="Unassembled WGS sequence"/>
</dbReference>
<accession>A0AA43QNP7</accession>
<feature type="region of interest" description="Disordered" evidence="1">
    <location>
        <begin position="2400"/>
        <end position="2428"/>
    </location>
</feature>
<dbReference type="PANTHER" id="PTHR17695">
    <property type="entry name" value="SMALL SUBUNIT PROCESSOME COMPONENT 20 HOMOLOG"/>
    <property type="match status" value="1"/>
</dbReference>
<organism evidence="4 5">
    <name type="scientific">Ramalina farinacea</name>
    <dbReference type="NCBI Taxonomy" id="258253"/>
    <lineage>
        <taxon>Eukaryota</taxon>
        <taxon>Fungi</taxon>
        <taxon>Dikarya</taxon>
        <taxon>Ascomycota</taxon>
        <taxon>Pezizomycotina</taxon>
        <taxon>Lecanoromycetes</taxon>
        <taxon>OSLEUM clade</taxon>
        <taxon>Lecanoromycetidae</taxon>
        <taxon>Lecanorales</taxon>
        <taxon>Lecanorineae</taxon>
        <taxon>Ramalinaceae</taxon>
        <taxon>Ramalina</taxon>
    </lineage>
</organism>
<dbReference type="EMBL" id="JAPUFD010000010">
    <property type="protein sequence ID" value="MDI1489822.1"/>
    <property type="molecule type" value="Genomic_DNA"/>
</dbReference>
<evidence type="ECO:0000259" key="3">
    <source>
        <dbReference type="Pfam" id="PF20416"/>
    </source>
</evidence>
<evidence type="ECO:0000259" key="2">
    <source>
        <dbReference type="Pfam" id="PF07539"/>
    </source>
</evidence>